<dbReference type="InterPro" id="IPR036388">
    <property type="entry name" value="WH-like_DNA-bd_sf"/>
</dbReference>
<accession>W4L7X1</accession>
<dbReference type="PROSITE" id="PS00261">
    <property type="entry name" value="GLYCO_HORMONE_BETA_1"/>
    <property type="match status" value="1"/>
</dbReference>
<organism evidence="2 3">
    <name type="scientific">Candidatus Entotheonella gemina</name>
    <dbReference type="NCBI Taxonomy" id="1429439"/>
    <lineage>
        <taxon>Bacteria</taxon>
        <taxon>Pseudomonadati</taxon>
        <taxon>Nitrospinota/Tectimicrobiota group</taxon>
        <taxon>Candidatus Tectimicrobiota</taxon>
        <taxon>Candidatus Entotheonellia</taxon>
        <taxon>Candidatus Entotheonellales</taxon>
        <taxon>Candidatus Entotheonellaceae</taxon>
        <taxon>Candidatus Entotheonella</taxon>
    </lineage>
</organism>
<dbReference type="HOGENOM" id="CLU_078469_2_0_7"/>
<dbReference type="GO" id="GO:0006355">
    <property type="term" value="P:regulation of DNA-templated transcription"/>
    <property type="evidence" value="ECO:0007669"/>
    <property type="project" value="UniProtKB-ARBA"/>
</dbReference>
<dbReference type="InterPro" id="IPR001845">
    <property type="entry name" value="HTH_ArsR_DNA-bd_dom"/>
</dbReference>
<dbReference type="Pfam" id="PF01022">
    <property type="entry name" value="HTH_5"/>
    <property type="match status" value="1"/>
</dbReference>
<dbReference type="AlphaFoldDB" id="W4L7X1"/>
<feature type="domain" description="HTH arsR-type" evidence="1">
    <location>
        <begin position="13"/>
        <end position="56"/>
    </location>
</feature>
<dbReference type="Gene3D" id="1.10.10.10">
    <property type="entry name" value="Winged helix-like DNA-binding domain superfamily/Winged helix DNA-binding domain"/>
    <property type="match status" value="1"/>
</dbReference>
<evidence type="ECO:0000313" key="3">
    <source>
        <dbReference type="Proteomes" id="UP000019140"/>
    </source>
</evidence>
<dbReference type="PATRIC" id="fig|1429439.4.peg.8296"/>
<evidence type="ECO:0000313" key="2">
    <source>
        <dbReference type="EMBL" id="ETW94004.1"/>
    </source>
</evidence>
<dbReference type="Proteomes" id="UP000019140">
    <property type="component" value="Unassembled WGS sequence"/>
</dbReference>
<evidence type="ECO:0000259" key="1">
    <source>
        <dbReference type="Pfam" id="PF01022"/>
    </source>
</evidence>
<reference evidence="2 3" key="1">
    <citation type="journal article" date="2014" name="Nature">
        <title>An environmental bacterial taxon with a large and distinct metabolic repertoire.</title>
        <authorList>
            <person name="Wilson M.C."/>
            <person name="Mori T."/>
            <person name="Ruckert C."/>
            <person name="Uria A.R."/>
            <person name="Helf M.J."/>
            <person name="Takada K."/>
            <person name="Gernert C."/>
            <person name="Steffens U.A."/>
            <person name="Heycke N."/>
            <person name="Schmitt S."/>
            <person name="Rinke C."/>
            <person name="Helfrich E.J."/>
            <person name="Brachmann A.O."/>
            <person name="Gurgui C."/>
            <person name="Wakimoto T."/>
            <person name="Kracht M."/>
            <person name="Crusemann M."/>
            <person name="Hentschel U."/>
            <person name="Abe I."/>
            <person name="Matsunaga S."/>
            <person name="Kalinowski J."/>
            <person name="Takeyama H."/>
            <person name="Piel J."/>
        </authorList>
    </citation>
    <scope>NUCLEOTIDE SEQUENCE [LARGE SCALE GENOMIC DNA]</scope>
    <source>
        <strain evidence="3">TSY2</strain>
    </source>
</reference>
<comment type="caution">
    <text evidence="2">The sequence shown here is derived from an EMBL/GenBank/DDBJ whole genome shotgun (WGS) entry which is preliminary data.</text>
</comment>
<dbReference type="PANTHER" id="PTHR38600:SF2">
    <property type="entry name" value="SLL0088 PROTEIN"/>
    <property type="match status" value="1"/>
</dbReference>
<sequence length="198" mass="22202">MTPTRRKKNDTHTRRAIMDLLKREGTQSAQQLAAELGVSAMAVRQHLYALEGQKMVTFTEVPRPRGRPEKQWQLTSGAASFFPDGHADLTVDLIGAIGEAFGSSGLKQLLIVRARQQLEHYQGHLSRYKSLRRRLDRLAELRTREGYMAEVFTEPDGTLLFVENHCPICTAATSCTGLCGSELDVFRGVLGDFTFHRI</sequence>
<name>W4L7X1_9BACT</name>
<protein>
    <recommendedName>
        <fullName evidence="1">HTH arsR-type domain-containing protein</fullName>
    </recommendedName>
</protein>
<proteinExistence type="predicted"/>
<dbReference type="InterPro" id="IPR036390">
    <property type="entry name" value="WH_DNA-bd_sf"/>
</dbReference>
<dbReference type="SUPFAM" id="SSF46785">
    <property type="entry name" value="Winged helix' DNA-binding domain"/>
    <property type="match status" value="1"/>
</dbReference>
<dbReference type="EMBL" id="AZHX01002539">
    <property type="protein sequence ID" value="ETW94004.1"/>
    <property type="molecule type" value="Genomic_DNA"/>
</dbReference>
<dbReference type="GO" id="GO:0005179">
    <property type="term" value="F:hormone activity"/>
    <property type="evidence" value="ECO:0007669"/>
    <property type="project" value="InterPro"/>
</dbReference>
<dbReference type="PANTHER" id="PTHR38600">
    <property type="entry name" value="TRANSCRIPTIONAL REGULATORY PROTEIN"/>
    <property type="match status" value="1"/>
</dbReference>
<dbReference type="CDD" id="cd00090">
    <property type="entry name" value="HTH_ARSR"/>
    <property type="match status" value="1"/>
</dbReference>
<dbReference type="InterPro" id="IPR018245">
    <property type="entry name" value="Gonadotropin_bsu_CS"/>
</dbReference>
<keyword evidence="3" id="KW-1185">Reference proteome</keyword>
<gene>
    <name evidence="2" type="ORF">ETSY2_50455</name>
</gene>
<dbReference type="InterPro" id="IPR011991">
    <property type="entry name" value="ArsR-like_HTH"/>
</dbReference>
<dbReference type="GO" id="GO:0005576">
    <property type="term" value="C:extracellular region"/>
    <property type="evidence" value="ECO:0007669"/>
    <property type="project" value="InterPro"/>
</dbReference>